<protein>
    <submittedName>
        <fullName evidence="1">Uncharacterized protein</fullName>
    </submittedName>
</protein>
<organism evidence="1 2">
    <name type="scientific">Caerostris extrusa</name>
    <name type="common">Bark spider</name>
    <name type="synonym">Caerostris bankana</name>
    <dbReference type="NCBI Taxonomy" id="172846"/>
    <lineage>
        <taxon>Eukaryota</taxon>
        <taxon>Metazoa</taxon>
        <taxon>Ecdysozoa</taxon>
        <taxon>Arthropoda</taxon>
        <taxon>Chelicerata</taxon>
        <taxon>Arachnida</taxon>
        <taxon>Araneae</taxon>
        <taxon>Araneomorphae</taxon>
        <taxon>Entelegynae</taxon>
        <taxon>Araneoidea</taxon>
        <taxon>Araneidae</taxon>
        <taxon>Caerostris</taxon>
    </lineage>
</organism>
<comment type="caution">
    <text evidence="1">The sequence shown here is derived from an EMBL/GenBank/DDBJ whole genome shotgun (WGS) entry which is preliminary data.</text>
</comment>
<evidence type="ECO:0000313" key="1">
    <source>
        <dbReference type="EMBL" id="GIX71851.1"/>
    </source>
</evidence>
<sequence>MCRQQRAKEAKWHGEGRCAYRWLLQQPVSAFDQLQLKSINFSPDSALDGELGKKNETKIKELVGEKSR</sequence>
<proteinExistence type="predicted"/>
<evidence type="ECO:0000313" key="2">
    <source>
        <dbReference type="Proteomes" id="UP001054945"/>
    </source>
</evidence>
<reference evidence="1 2" key="1">
    <citation type="submission" date="2021-06" db="EMBL/GenBank/DDBJ databases">
        <title>Caerostris extrusa draft genome.</title>
        <authorList>
            <person name="Kono N."/>
            <person name="Arakawa K."/>
        </authorList>
    </citation>
    <scope>NUCLEOTIDE SEQUENCE [LARGE SCALE GENOMIC DNA]</scope>
</reference>
<dbReference type="EMBL" id="BPLR01019796">
    <property type="protein sequence ID" value="GIX71851.1"/>
    <property type="molecule type" value="Genomic_DNA"/>
</dbReference>
<dbReference type="Proteomes" id="UP001054945">
    <property type="component" value="Unassembled WGS sequence"/>
</dbReference>
<keyword evidence="2" id="KW-1185">Reference proteome</keyword>
<accession>A0AAV4MHH7</accession>
<dbReference type="AlphaFoldDB" id="A0AAV4MHH7"/>
<gene>
    <name evidence="1" type="ORF">CEXT_492701</name>
</gene>
<name>A0AAV4MHH7_CAEEX</name>